<proteinExistence type="predicted"/>
<dbReference type="PANTHER" id="PTHR13027:SF7">
    <property type="entry name" value="VACUOLAR FUSION PROTEIN MON1 HOMOLOG"/>
    <property type="match status" value="1"/>
</dbReference>
<dbReference type="InterPro" id="IPR004353">
    <property type="entry name" value="Mon1"/>
</dbReference>
<keyword evidence="2" id="KW-1185">Reference proteome</keyword>
<dbReference type="AlphaFoldDB" id="A0A1D3D9Y4"/>
<evidence type="ECO:0000313" key="2">
    <source>
        <dbReference type="Proteomes" id="UP000095192"/>
    </source>
</evidence>
<evidence type="ECO:0000313" key="1">
    <source>
        <dbReference type="EMBL" id="OEH80223.1"/>
    </source>
</evidence>
<dbReference type="PANTHER" id="PTHR13027">
    <property type="entry name" value="SAND PROTEIN-RELATED"/>
    <property type="match status" value="1"/>
</dbReference>
<gene>
    <name evidence="1" type="ORF">cyc_02158</name>
</gene>
<dbReference type="VEuPathDB" id="ToxoDB:cyc_02158"/>
<name>A0A1D3D9Y4_9EIME</name>
<accession>A0A1D3D9Y4</accession>
<comment type="caution">
    <text evidence="1">The sequence shown here is derived from an EMBL/GenBank/DDBJ whole genome shotgun (WGS) entry which is preliminary data.</text>
</comment>
<dbReference type="EMBL" id="JROU02000159">
    <property type="protein sequence ID" value="OEH80223.1"/>
    <property type="molecule type" value="Genomic_DNA"/>
</dbReference>
<dbReference type="InParanoid" id="A0A1D3D9Y4"/>
<dbReference type="PRINTS" id="PR01546">
    <property type="entry name" value="YEAST73DUF"/>
</dbReference>
<reference evidence="1 2" key="1">
    <citation type="journal article" date="2016" name="BMC Genomics">
        <title>Comparative genomics reveals Cyclospora cayetanensis possesses coccidia-like metabolism and invasion components but unique surface antigens.</title>
        <authorList>
            <person name="Liu S."/>
            <person name="Wang L."/>
            <person name="Zheng H."/>
            <person name="Xu Z."/>
            <person name="Roellig D.M."/>
            <person name="Li N."/>
            <person name="Frace M.A."/>
            <person name="Tang K."/>
            <person name="Arrowood M.J."/>
            <person name="Moss D.M."/>
            <person name="Zhang L."/>
            <person name="Feng Y."/>
            <person name="Xiao L."/>
        </authorList>
    </citation>
    <scope>NUCLEOTIDE SEQUENCE [LARGE SCALE GENOMIC DNA]</scope>
    <source>
        <strain evidence="1 2">CHN_HEN01</strain>
    </source>
</reference>
<protein>
    <submittedName>
        <fullName evidence="1">Uncharacterized protein</fullName>
    </submittedName>
</protein>
<dbReference type="Proteomes" id="UP000095192">
    <property type="component" value="Unassembled WGS sequence"/>
</dbReference>
<sequence length="448" mass="48701">MGTSTTIGTPNVATATSVAHYQTSTTPDAVHVAHKVVTAQQGNEGGPFDGAAPAAGLGIPHADVEAAAGDEATESSSEGTTEATVVAGIRKLAETRLGYASDIGGQLQQTAQQMAAKKHPEEGKYTRHSSATSPKAVFTGSLRVEVYRHVALDASSANWYLHKRHTFIFSYSGKPVYSRYGKEENLGSFAGALSAIVSKLERFRGDKPPDVVRGAFEPLPLSSTMRHIACTAVKNSPTPNVLATMLLAEQRVVALSYAKGYELSPTGLFFLFCAQSSIRAFLHAYIRFLTPRVAFVSISSPADSIRFHELASHCNKLFAMLTNTGCLAAIETSLEYAPYALPRCLWGEVGLLHCSLYVPSLRQFFASAFGDAYAADSAKQQRFGLEFCLQDEKVYVWLAADFFFFCCVPRWIDMATALVEQLAKWIREQQPFLFITNIPPLVHTPVPK</sequence>
<organism evidence="1 2">
    <name type="scientific">Cyclospora cayetanensis</name>
    <dbReference type="NCBI Taxonomy" id="88456"/>
    <lineage>
        <taxon>Eukaryota</taxon>
        <taxon>Sar</taxon>
        <taxon>Alveolata</taxon>
        <taxon>Apicomplexa</taxon>
        <taxon>Conoidasida</taxon>
        <taxon>Coccidia</taxon>
        <taxon>Eucoccidiorida</taxon>
        <taxon>Eimeriorina</taxon>
        <taxon>Eimeriidae</taxon>
        <taxon>Cyclospora</taxon>
    </lineage>
</organism>
<dbReference type="GO" id="GO:0006623">
    <property type="term" value="P:protein targeting to vacuole"/>
    <property type="evidence" value="ECO:0007669"/>
    <property type="project" value="InterPro"/>
</dbReference>